<proteinExistence type="predicted"/>
<dbReference type="PANTHER" id="PTHR10340:SF57">
    <property type="entry name" value="METALLOPHOS DOMAIN-CONTAINING PROTEIN"/>
    <property type="match status" value="1"/>
</dbReference>
<name>A0A2B4RUM4_STYPI</name>
<sequence>MCRAVNRSITTDEFKAPLGRVGCDTSLLLLESSLEAIKNATGGKKLDFILISDDFSAHEVNVDEHHILEAMTKTANMTHAVIANIPVFPVVGLHDYVVPFSLPNTSDWYQTILYHWEPLIICDGCEGHAHKSTTSNTLRETFLMGGYYNASIADGKMILIVLNTIYWHHRSNQDDPQVRKTALNQMTWFESQLESADGLGKKVLITSHIPPGVDVDEHEPFWLPSFTERYMDLVVGKYHKVIAGQLFGHMHKDDFRLQTQASDFDSVSNDTRKYFALIAPSLSPDYKSNPAFRVMTLDKKSMSLCDYNQYYIDLGLTKGKGVAL</sequence>
<dbReference type="PANTHER" id="PTHR10340">
    <property type="entry name" value="SPHINGOMYELIN PHOSPHODIESTERASE"/>
    <property type="match status" value="1"/>
</dbReference>
<evidence type="ECO:0000313" key="3">
    <source>
        <dbReference type="EMBL" id="PFX20876.1"/>
    </source>
</evidence>
<dbReference type="SUPFAM" id="SSF56300">
    <property type="entry name" value="Metallo-dependent phosphatases"/>
    <property type="match status" value="1"/>
</dbReference>
<keyword evidence="4" id="KW-1185">Reference proteome</keyword>
<dbReference type="GO" id="GO:0005615">
    <property type="term" value="C:extracellular space"/>
    <property type="evidence" value="ECO:0007669"/>
    <property type="project" value="TreeGrafter"/>
</dbReference>
<dbReference type="EMBL" id="LSMT01000300">
    <property type="protein sequence ID" value="PFX20876.1"/>
    <property type="molecule type" value="Genomic_DNA"/>
</dbReference>
<dbReference type="Proteomes" id="UP000225706">
    <property type="component" value="Unassembled WGS sequence"/>
</dbReference>
<dbReference type="Gene3D" id="3.60.21.10">
    <property type="match status" value="1"/>
</dbReference>
<evidence type="ECO:0000256" key="2">
    <source>
        <dbReference type="ARBA" id="ARBA00023180"/>
    </source>
</evidence>
<evidence type="ECO:0000313" key="4">
    <source>
        <dbReference type="Proteomes" id="UP000225706"/>
    </source>
</evidence>
<dbReference type="OrthoDB" id="5967633at2759"/>
<protein>
    <submittedName>
        <fullName evidence="3">Sphingomyelinase phosphodiesterase C</fullName>
    </submittedName>
</protein>
<dbReference type="AlphaFoldDB" id="A0A2B4RUM4"/>
<gene>
    <name evidence="3" type="primary">sgmC</name>
    <name evidence="3" type="ORF">AWC38_SpisGene14683</name>
</gene>
<accession>A0A2B4RUM4</accession>
<comment type="caution">
    <text evidence="3">The sequence shown here is derived from an EMBL/GenBank/DDBJ whole genome shotgun (WGS) entry which is preliminary data.</text>
</comment>
<organism evidence="3 4">
    <name type="scientific">Stylophora pistillata</name>
    <name type="common">Smooth cauliflower coral</name>
    <dbReference type="NCBI Taxonomy" id="50429"/>
    <lineage>
        <taxon>Eukaryota</taxon>
        <taxon>Metazoa</taxon>
        <taxon>Cnidaria</taxon>
        <taxon>Anthozoa</taxon>
        <taxon>Hexacorallia</taxon>
        <taxon>Scleractinia</taxon>
        <taxon>Astrocoeniina</taxon>
        <taxon>Pocilloporidae</taxon>
        <taxon>Stylophora</taxon>
    </lineage>
</organism>
<dbReference type="GO" id="GO:0008081">
    <property type="term" value="F:phosphoric diester hydrolase activity"/>
    <property type="evidence" value="ECO:0007669"/>
    <property type="project" value="TreeGrafter"/>
</dbReference>
<keyword evidence="2" id="KW-0325">Glycoprotein</keyword>
<dbReference type="InterPro" id="IPR029052">
    <property type="entry name" value="Metallo-depent_PP-like"/>
</dbReference>
<evidence type="ECO:0000256" key="1">
    <source>
        <dbReference type="ARBA" id="ARBA00022801"/>
    </source>
</evidence>
<keyword evidence="1" id="KW-0378">Hydrolase</keyword>
<reference evidence="4" key="1">
    <citation type="journal article" date="2017" name="bioRxiv">
        <title>Comparative analysis of the genomes of Stylophora pistillata and Acropora digitifera provides evidence for extensive differences between species of corals.</title>
        <authorList>
            <person name="Voolstra C.R."/>
            <person name="Li Y."/>
            <person name="Liew Y.J."/>
            <person name="Baumgarten S."/>
            <person name="Zoccola D."/>
            <person name="Flot J.-F."/>
            <person name="Tambutte S."/>
            <person name="Allemand D."/>
            <person name="Aranda M."/>
        </authorList>
    </citation>
    <scope>NUCLEOTIDE SEQUENCE [LARGE SCALE GENOMIC DNA]</scope>
</reference>